<accession>W8UBV7</accession>
<dbReference type="AlphaFoldDB" id="W8UBV7"/>
<name>W8UBV7_KLEPN</name>
<evidence type="ECO:0000313" key="3">
    <source>
        <dbReference type="Proteomes" id="UP000019586"/>
    </source>
</evidence>
<feature type="compositionally biased region" description="Basic and acidic residues" evidence="1">
    <location>
        <begin position="20"/>
        <end position="30"/>
    </location>
</feature>
<dbReference type="KEGG" id="kps:KPNJ2_00619"/>
<dbReference type="HOGENOM" id="CLU_3404023_0_0_6"/>
<proteinExistence type="predicted"/>
<feature type="region of interest" description="Disordered" evidence="1">
    <location>
        <begin position="1"/>
        <end position="30"/>
    </location>
</feature>
<protein>
    <submittedName>
        <fullName evidence="2">Uncharacterized protein</fullName>
    </submittedName>
</protein>
<evidence type="ECO:0000256" key="1">
    <source>
        <dbReference type="SAM" id="MobiDB-lite"/>
    </source>
</evidence>
<dbReference type="Proteomes" id="UP000019586">
    <property type="component" value="Chromosome"/>
</dbReference>
<organism evidence="2 3">
    <name type="scientific">Klebsiella pneumoniae 30684/NJST258_2</name>
    <dbReference type="NCBI Taxonomy" id="1420013"/>
    <lineage>
        <taxon>Bacteria</taxon>
        <taxon>Pseudomonadati</taxon>
        <taxon>Pseudomonadota</taxon>
        <taxon>Gammaproteobacteria</taxon>
        <taxon>Enterobacterales</taxon>
        <taxon>Enterobacteriaceae</taxon>
        <taxon>Klebsiella/Raoultella group</taxon>
        <taxon>Klebsiella</taxon>
        <taxon>Klebsiella pneumoniae complex</taxon>
    </lineage>
</organism>
<gene>
    <name evidence="2" type="ORF">KPNJ2_00619</name>
</gene>
<dbReference type="EMBL" id="CP006918">
    <property type="protein sequence ID" value="AHM77399.1"/>
    <property type="molecule type" value="Genomic_DNA"/>
</dbReference>
<reference evidence="2 3" key="1">
    <citation type="journal article" date="2014" name="Proc. Natl. Acad. Sci. U.S.A.">
        <title>Molecular dissection of the evolution of carbapenem-resistant multilocus sequence type 258 Klebsiella pneumoniae.</title>
        <authorList>
            <person name="Deleo F.R."/>
            <person name="Chen L."/>
            <person name="Porcella S.F."/>
            <person name="Martens C.A."/>
            <person name="Kobayashi S.D."/>
            <person name="Porter A.R."/>
            <person name="Chavda K.D."/>
            <person name="Jacobs M.R."/>
            <person name="Mathema B."/>
            <person name="Olsen R.J."/>
            <person name="Bonomo R.A."/>
            <person name="Musser J.M."/>
            <person name="Kreiswirth B.N."/>
        </authorList>
    </citation>
    <scope>NUCLEOTIDE SEQUENCE [LARGE SCALE GENOMIC DNA]</scope>
    <source>
        <strain evidence="2">30684/NJST258_2</strain>
    </source>
</reference>
<evidence type="ECO:0000313" key="2">
    <source>
        <dbReference type="EMBL" id="AHM77399.1"/>
    </source>
</evidence>
<sequence>MKSVNRLKVGVLTNNNALTREGDGKQKTMG</sequence>